<dbReference type="Proteomes" id="UP000245926">
    <property type="component" value="Chromosome"/>
</dbReference>
<proteinExistence type="predicted"/>
<reference evidence="3" key="1">
    <citation type="submission" date="2018-05" db="EMBL/GenBank/DDBJ databases">
        <title>Complete Genome Sequence of Methylobacterium sp. 17SD2-17.</title>
        <authorList>
            <person name="Srinivasan S."/>
        </authorList>
    </citation>
    <scope>NUCLEOTIDE SEQUENCE [LARGE SCALE GENOMIC DNA]</scope>
    <source>
        <strain evidence="3">17SD2-17</strain>
    </source>
</reference>
<keyword evidence="3" id="KW-1185">Reference proteome</keyword>
<gene>
    <name evidence="2" type="ORF">DK389_02850</name>
</gene>
<dbReference type="EMBL" id="CP029550">
    <property type="protein sequence ID" value="AWN39664.1"/>
    <property type="molecule type" value="Genomic_DNA"/>
</dbReference>
<dbReference type="AlphaFoldDB" id="A0A2U8W0Q6"/>
<evidence type="ECO:0000313" key="2">
    <source>
        <dbReference type="EMBL" id="AWN39664.1"/>
    </source>
</evidence>
<evidence type="ECO:0000256" key="1">
    <source>
        <dbReference type="SAM" id="MobiDB-lite"/>
    </source>
</evidence>
<sequence>MGDEDLERPALLTLWPHALDVKAVEPREVASLKEALREAFAALHADSGAPWITTQSGHILSPSVLAGLWASEPLAGSAFLAAPADPLPCDRTDRSPAALSHGARTTDRRPKTPSRARCLTARASIEGRRPDAQGSGRAGSRPIRPA</sequence>
<evidence type="ECO:0000313" key="3">
    <source>
        <dbReference type="Proteomes" id="UP000245926"/>
    </source>
</evidence>
<protein>
    <submittedName>
        <fullName evidence="2">Uncharacterized protein</fullName>
    </submittedName>
</protein>
<dbReference type="KEGG" id="mets:DK389_02850"/>
<organism evidence="2 3">
    <name type="scientific">Methylobacterium durans</name>
    <dbReference type="NCBI Taxonomy" id="2202825"/>
    <lineage>
        <taxon>Bacteria</taxon>
        <taxon>Pseudomonadati</taxon>
        <taxon>Pseudomonadota</taxon>
        <taxon>Alphaproteobacteria</taxon>
        <taxon>Hyphomicrobiales</taxon>
        <taxon>Methylobacteriaceae</taxon>
        <taxon>Methylobacterium</taxon>
    </lineage>
</organism>
<feature type="region of interest" description="Disordered" evidence="1">
    <location>
        <begin position="81"/>
        <end position="146"/>
    </location>
</feature>
<dbReference type="OrthoDB" id="7997935at2"/>
<name>A0A2U8W0Q6_9HYPH</name>
<accession>A0A2U8W0Q6</accession>